<sequence>MAHHSLQFYDYHMWANKRVFERLKELPEGTYQQETQSVFSSLAEVVLHLYLTDLVWLGALADESFQDIQSVNQEASERLKNSSLNELETEYIALSDRYYSFFSGRKDLDEKIIRNHPAFGSVETTLAELLQHVVNHGTYHRGNITAMMRQLGHPGPSTDYVYYLYAIQDKN</sequence>
<keyword evidence="4" id="KW-1185">Reference proteome</keyword>
<dbReference type="Gene3D" id="1.20.120.450">
    <property type="entry name" value="dinb family like domain"/>
    <property type="match status" value="1"/>
</dbReference>
<proteinExistence type="inferred from homology"/>
<dbReference type="EMBL" id="JAUSUB010000011">
    <property type="protein sequence ID" value="MDQ0270903.1"/>
    <property type="molecule type" value="Genomic_DNA"/>
</dbReference>
<evidence type="ECO:0000313" key="4">
    <source>
        <dbReference type="Proteomes" id="UP001238088"/>
    </source>
</evidence>
<accession>A0ABU0AKJ8</accession>
<dbReference type="InterPro" id="IPR007837">
    <property type="entry name" value="DinB"/>
</dbReference>
<keyword evidence="2" id="KW-0479">Metal-binding</keyword>
<dbReference type="SUPFAM" id="SSF109854">
    <property type="entry name" value="DinB/YfiT-like putative metalloenzymes"/>
    <property type="match status" value="1"/>
</dbReference>
<evidence type="ECO:0000256" key="1">
    <source>
        <dbReference type="ARBA" id="ARBA00008635"/>
    </source>
</evidence>
<comment type="caution">
    <text evidence="3">The sequence shown here is derived from an EMBL/GenBank/DDBJ whole genome shotgun (WGS) entry which is preliminary data.</text>
</comment>
<name>A0ABU0AKJ8_9BACI</name>
<evidence type="ECO:0000313" key="3">
    <source>
        <dbReference type="EMBL" id="MDQ0270903.1"/>
    </source>
</evidence>
<dbReference type="PANTHER" id="PTHR37302">
    <property type="entry name" value="SLR1116 PROTEIN"/>
    <property type="match status" value="1"/>
</dbReference>
<comment type="similarity">
    <text evidence="1">Belongs to the DinB family.</text>
</comment>
<reference evidence="3 4" key="1">
    <citation type="submission" date="2023-07" db="EMBL/GenBank/DDBJ databases">
        <title>Genomic Encyclopedia of Type Strains, Phase IV (KMG-IV): sequencing the most valuable type-strain genomes for metagenomic binning, comparative biology and taxonomic classification.</title>
        <authorList>
            <person name="Goeker M."/>
        </authorList>
    </citation>
    <scope>NUCLEOTIDE SEQUENCE [LARGE SCALE GENOMIC DNA]</scope>
    <source>
        <strain evidence="3 4">DSM 23494</strain>
    </source>
</reference>
<organism evidence="3 4">
    <name type="scientific">Cytobacillus purgationiresistens</name>
    <dbReference type="NCBI Taxonomy" id="863449"/>
    <lineage>
        <taxon>Bacteria</taxon>
        <taxon>Bacillati</taxon>
        <taxon>Bacillota</taxon>
        <taxon>Bacilli</taxon>
        <taxon>Bacillales</taxon>
        <taxon>Bacillaceae</taxon>
        <taxon>Cytobacillus</taxon>
    </lineage>
</organism>
<dbReference type="Proteomes" id="UP001238088">
    <property type="component" value="Unassembled WGS sequence"/>
</dbReference>
<gene>
    <name evidence="3" type="ORF">J2S17_002789</name>
</gene>
<dbReference type="InterPro" id="IPR034660">
    <property type="entry name" value="DinB/YfiT-like"/>
</dbReference>
<dbReference type="Pfam" id="PF05163">
    <property type="entry name" value="DinB"/>
    <property type="match status" value="1"/>
</dbReference>
<protein>
    <submittedName>
        <fullName evidence="3">Damage-inducible protein DinB</fullName>
    </submittedName>
</protein>
<evidence type="ECO:0000256" key="2">
    <source>
        <dbReference type="ARBA" id="ARBA00022723"/>
    </source>
</evidence>
<dbReference type="RefSeq" id="WP_307475697.1">
    <property type="nucleotide sequence ID" value="NZ_JAUSUB010000011.1"/>
</dbReference>
<dbReference type="PANTHER" id="PTHR37302:SF1">
    <property type="entry name" value="PROTEIN DINB"/>
    <property type="match status" value="1"/>
</dbReference>